<dbReference type="EMBL" id="ADKX01000006">
    <property type="protein sequence ID" value="EFW06347.1"/>
    <property type="molecule type" value="Genomic_DNA"/>
</dbReference>
<dbReference type="InterPro" id="IPR011663">
    <property type="entry name" value="UTRA"/>
</dbReference>
<dbReference type="Pfam" id="PF00392">
    <property type="entry name" value="GntR"/>
    <property type="match status" value="1"/>
</dbReference>
<name>E7G6M2_9FIRM</name>
<keyword evidence="7" id="KW-1185">Reference proteome</keyword>
<accession>E7G6M2</accession>
<dbReference type="STRING" id="100884.GCA_000269565_01300"/>
<dbReference type="OrthoDB" id="9815017at2"/>
<dbReference type="AlphaFoldDB" id="E7G6M2"/>
<keyword evidence="2" id="KW-0805">Transcription regulation</keyword>
<dbReference type="InterPro" id="IPR036388">
    <property type="entry name" value="WH-like_DNA-bd_sf"/>
</dbReference>
<dbReference type="PROSITE" id="PS50949">
    <property type="entry name" value="HTH_GNTR"/>
    <property type="match status" value="1"/>
</dbReference>
<keyword evidence="1" id="KW-0678">Repressor</keyword>
<feature type="domain" description="HTH gntR-type" evidence="5">
    <location>
        <begin position="1"/>
        <end position="69"/>
    </location>
</feature>
<dbReference type="GO" id="GO:0003700">
    <property type="term" value="F:DNA-binding transcription factor activity"/>
    <property type="evidence" value="ECO:0007669"/>
    <property type="project" value="InterPro"/>
</dbReference>
<evidence type="ECO:0000313" key="6">
    <source>
        <dbReference type="EMBL" id="EFW06347.1"/>
    </source>
</evidence>
<dbReference type="GeneID" id="78229180"/>
<dbReference type="GO" id="GO:0003677">
    <property type="term" value="F:DNA binding"/>
    <property type="evidence" value="ECO:0007669"/>
    <property type="project" value="UniProtKB-KW"/>
</dbReference>
<dbReference type="Pfam" id="PF07702">
    <property type="entry name" value="UTRA"/>
    <property type="match status" value="1"/>
</dbReference>
<dbReference type="GO" id="GO:0045892">
    <property type="term" value="P:negative regulation of DNA-templated transcription"/>
    <property type="evidence" value="ECO:0007669"/>
    <property type="project" value="TreeGrafter"/>
</dbReference>
<dbReference type="InterPro" id="IPR050679">
    <property type="entry name" value="Bact_HTH_transcr_reg"/>
</dbReference>
<dbReference type="SMART" id="SM00345">
    <property type="entry name" value="HTH_GNTR"/>
    <property type="match status" value="1"/>
</dbReference>
<dbReference type="Proteomes" id="UP000003157">
    <property type="component" value="Unassembled WGS sequence"/>
</dbReference>
<dbReference type="Gene3D" id="3.40.1410.10">
    <property type="entry name" value="Chorismate lyase-like"/>
    <property type="match status" value="1"/>
</dbReference>
<reference evidence="6 7" key="1">
    <citation type="submission" date="2010-12" db="EMBL/GenBank/DDBJ databases">
        <title>The Genome Sequence of Coprobacillus sp. strain 29_1.</title>
        <authorList>
            <consortium name="The Broad Institute Genome Sequencing Platform"/>
            <person name="Earl A."/>
            <person name="Ward D."/>
            <person name="Feldgarden M."/>
            <person name="Gevers D."/>
            <person name="Daigneault M."/>
            <person name="Sibley C.D."/>
            <person name="White A."/>
            <person name="Strauss J."/>
            <person name="Allen-Vercoe E."/>
            <person name="Young S.K."/>
            <person name="Zeng Q."/>
            <person name="Gargeya S."/>
            <person name="Fitzgerald M."/>
            <person name="Haas B."/>
            <person name="Abouelleil A."/>
            <person name="Alvarado L."/>
            <person name="Arachchi H.M."/>
            <person name="Berlin A."/>
            <person name="Brown A."/>
            <person name="Chapman S.B."/>
            <person name="Chen Z."/>
            <person name="Dunbar C."/>
            <person name="Freedman E."/>
            <person name="Gearin G."/>
            <person name="Gellesch M."/>
            <person name="Goldberg J."/>
            <person name="Griggs A."/>
            <person name="Gujja S."/>
            <person name="Heilman E."/>
            <person name="Heiman D."/>
            <person name="Howarth C."/>
            <person name="Larson L."/>
            <person name="Lui A."/>
            <person name="MacDonald P.J.P."/>
            <person name="Mehta T."/>
            <person name="Montmayeur A."/>
            <person name="Murphy C."/>
            <person name="Neiman D."/>
            <person name="Pearson M."/>
            <person name="Priest M."/>
            <person name="Roberts A."/>
            <person name="Saif S."/>
            <person name="Shea T."/>
            <person name="Shenoy N."/>
            <person name="Sisk P."/>
            <person name="Stolte C."/>
            <person name="Sykes S."/>
            <person name="White J."/>
            <person name="Yandava C."/>
            <person name="Nusbaum C."/>
            <person name="Birren B."/>
        </authorList>
    </citation>
    <scope>NUCLEOTIDE SEQUENCE [LARGE SCALE GENOMIC DNA]</scope>
    <source>
        <strain evidence="6 7">29_1</strain>
    </source>
</reference>
<dbReference type="RefSeq" id="WP_008787531.1">
    <property type="nucleotide sequence ID" value="NZ_AKCB01000001.1"/>
</dbReference>
<gene>
    <name evidence="6" type="ORF">HMPREF9488_00410</name>
</gene>
<dbReference type="InterPro" id="IPR036390">
    <property type="entry name" value="WH_DNA-bd_sf"/>
</dbReference>
<dbReference type="PANTHER" id="PTHR44846">
    <property type="entry name" value="MANNOSYL-D-GLYCERATE TRANSPORT/METABOLISM SYSTEM REPRESSOR MNGR-RELATED"/>
    <property type="match status" value="1"/>
</dbReference>
<evidence type="ECO:0000259" key="5">
    <source>
        <dbReference type="PROSITE" id="PS50949"/>
    </source>
</evidence>
<dbReference type="InterPro" id="IPR028978">
    <property type="entry name" value="Chorismate_lyase_/UTRA_dom_sf"/>
</dbReference>
<sequence length="236" mass="27596">MAKYKDIADDIREKIKNQEYTFGQKLPYEYVLCMSYHCNKETMKKALDILVKEGLIIRRRGAGTFVKDYDSSIENATNKFARGLTAKYEGIKEVTSQVLEFEVIPADEHLSKKLQIEPGDFVYHIIRLRFLDKKPHLIDISYMPISLIPNLKLEHLKGSVYEYIEKVLKLKIQSCHLTINAALSTPLEQQYLELNEYEPYIQEEQISYLSNGAIFEYTLARHHYADFEFQTIVVQQ</sequence>
<organism evidence="6 7">
    <name type="scientific">Coprobacillus cateniformis</name>
    <dbReference type="NCBI Taxonomy" id="100884"/>
    <lineage>
        <taxon>Bacteria</taxon>
        <taxon>Bacillati</taxon>
        <taxon>Bacillota</taxon>
        <taxon>Erysipelotrichia</taxon>
        <taxon>Erysipelotrichales</taxon>
        <taxon>Coprobacillaceae</taxon>
        <taxon>Coprobacillus</taxon>
    </lineage>
</organism>
<dbReference type="Gene3D" id="1.10.10.10">
    <property type="entry name" value="Winged helix-like DNA-binding domain superfamily/Winged helix DNA-binding domain"/>
    <property type="match status" value="1"/>
</dbReference>
<comment type="caution">
    <text evidence="6">The sequence shown here is derived from an EMBL/GenBank/DDBJ whole genome shotgun (WGS) entry which is preliminary data.</text>
</comment>
<dbReference type="SMART" id="SM00866">
    <property type="entry name" value="UTRA"/>
    <property type="match status" value="1"/>
</dbReference>
<dbReference type="PANTHER" id="PTHR44846:SF5">
    <property type="entry name" value="HTH-TYPE TRANSCRIPTIONAL REGULATOR GMUR"/>
    <property type="match status" value="1"/>
</dbReference>
<keyword evidence="3" id="KW-0238">DNA-binding</keyword>
<dbReference type="HOGENOM" id="CLU_063236_5_0_9"/>
<dbReference type="SUPFAM" id="SSF46785">
    <property type="entry name" value="Winged helix' DNA-binding domain"/>
    <property type="match status" value="1"/>
</dbReference>
<evidence type="ECO:0000256" key="1">
    <source>
        <dbReference type="ARBA" id="ARBA00022491"/>
    </source>
</evidence>
<proteinExistence type="predicted"/>
<keyword evidence="4" id="KW-0804">Transcription</keyword>
<dbReference type="eggNOG" id="COG2188">
    <property type="taxonomic scope" value="Bacteria"/>
</dbReference>
<dbReference type="CDD" id="cd07377">
    <property type="entry name" value="WHTH_GntR"/>
    <property type="match status" value="1"/>
</dbReference>
<dbReference type="FunFam" id="3.40.1410.10:FF:000008">
    <property type="entry name" value="Transcriptional regulator, GntR family"/>
    <property type="match status" value="1"/>
</dbReference>
<evidence type="ECO:0000313" key="7">
    <source>
        <dbReference type="Proteomes" id="UP000003157"/>
    </source>
</evidence>
<evidence type="ECO:0000256" key="2">
    <source>
        <dbReference type="ARBA" id="ARBA00023015"/>
    </source>
</evidence>
<evidence type="ECO:0000256" key="4">
    <source>
        <dbReference type="ARBA" id="ARBA00023163"/>
    </source>
</evidence>
<dbReference type="SUPFAM" id="SSF64288">
    <property type="entry name" value="Chorismate lyase-like"/>
    <property type="match status" value="1"/>
</dbReference>
<evidence type="ECO:0000256" key="3">
    <source>
        <dbReference type="ARBA" id="ARBA00023125"/>
    </source>
</evidence>
<dbReference type="InterPro" id="IPR000524">
    <property type="entry name" value="Tscrpt_reg_HTH_GntR"/>
</dbReference>
<protein>
    <submittedName>
        <fullName evidence="6">Transcriptional regulator</fullName>
    </submittedName>
</protein>